<dbReference type="EMBL" id="RDQH01000340">
    <property type="protein sequence ID" value="RXH76854.1"/>
    <property type="molecule type" value="Genomic_DNA"/>
</dbReference>
<evidence type="ECO:0000313" key="7">
    <source>
        <dbReference type="EMBL" id="RXH76854.1"/>
    </source>
</evidence>
<feature type="compositionally biased region" description="Basic and acidic residues" evidence="5">
    <location>
        <begin position="324"/>
        <end position="336"/>
    </location>
</feature>
<dbReference type="AlphaFoldDB" id="A0A498I3U9"/>
<sequence length="455" mass="50990">MATNSGSLNYWRDYFRTANSDIFDIIDHAIVVAASDCPTELRLRRDRIAERLFSSRLTRWCSGCEKQVELATVPGGDGEGDDDEGGSDDVHRGCKSGFDGGGGEVEGGGSKESKVNSSSRDDEGGLSSDSYGLAEALTDEIEQESQTLGEVFRIRDMFLDYEQESDTVLFDSLRKLQLMALNVETLEATEIGKAVSGLKKHGSKQIRHLARELVSGWKGMVDEWVNATAAIASTKTMSDSVNPSFDDEEGLPSPPLDEAFLANQTTTIELSQFFDGMDDDGNPRNNGEFTEYRENGRKREVEKENTIKQNQQYSNEANVLPKGNKNEQVKKREVVKPNKPSNTHYGPGRPPKVSMDQKLNSETKIEQNTDKVAIQKRQHADQQNKFKCSDEVAVQVKLEATKRKLQERYQQAENAKRQRTVQVMELHDLPKQGLARRNPHGRPGNQNRHWAHGRR</sequence>
<feature type="region of interest" description="Disordered" evidence="5">
    <location>
        <begin position="274"/>
        <end position="357"/>
    </location>
</feature>
<keyword evidence="8" id="KW-1185">Reference proteome</keyword>
<proteinExistence type="predicted"/>
<evidence type="ECO:0000313" key="8">
    <source>
        <dbReference type="Proteomes" id="UP000290289"/>
    </source>
</evidence>
<feature type="compositionally biased region" description="Basic and acidic residues" evidence="5">
    <location>
        <begin position="109"/>
        <end position="123"/>
    </location>
</feature>
<organism evidence="7 8">
    <name type="scientific">Malus domestica</name>
    <name type="common">Apple</name>
    <name type="synonym">Pyrus malus</name>
    <dbReference type="NCBI Taxonomy" id="3750"/>
    <lineage>
        <taxon>Eukaryota</taxon>
        <taxon>Viridiplantae</taxon>
        <taxon>Streptophyta</taxon>
        <taxon>Embryophyta</taxon>
        <taxon>Tracheophyta</taxon>
        <taxon>Spermatophyta</taxon>
        <taxon>Magnoliopsida</taxon>
        <taxon>eudicotyledons</taxon>
        <taxon>Gunneridae</taxon>
        <taxon>Pentapetalae</taxon>
        <taxon>rosids</taxon>
        <taxon>fabids</taxon>
        <taxon>Rosales</taxon>
        <taxon>Rosaceae</taxon>
        <taxon>Amygdaloideae</taxon>
        <taxon>Maleae</taxon>
        <taxon>Malus</taxon>
    </lineage>
</organism>
<keyword evidence="2 3" id="KW-0539">Nucleus</keyword>
<dbReference type="GO" id="GO:0005634">
    <property type="term" value="C:nucleus"/>
    <property type="evidence" value="ECO:0007669"/>
    <property type="project" value="UniProtKB-SubCell"/>
</dbReference>
<dbReference type="PROSITE" id="PS51319">
    <property type="entry name" value="TFIIS_N"/>
    <property type="match status" value="1"/>
</dbReference>
<feature type="compositionally biased region" description="Basic and acidic residues" evidence="5">
    <location>
        <begin position="290"/>
        <end position="306"/>
    </location>
</feature>
<dbReference type="SMART" id="SM00509">
    <property type="entry name" value="TFS2N"/>
    <property type="match status" value="1"/>
</dbReference>
<feature type="region of interest" description="Disordered" evidence="5">
    <location>
        <begin position="430"/>
        <end position="455"/>
    </location>
</feature>
<feature type="compositionally biased region" description="Gly residues" evidence="5">
    <location>
        <begin position="98"/>
        <end position="108"/>
    </location>
</feature>
<gene>
    <name evidence="7" type="ORF">DVH24_019742</name>
</gene>
<dbReference type="Gene3D" id="1.20.930.10">
    <property type="entry name" value="Conserved domain common to transcription factors TFIIS, elongin A, CRSP70"/>
    <property type="match status" value="1"/>
</dbReference>
<dbReference type="STRING" id="3750.A0A498I3U9"/>
<dbReference type="Proteomes" id="UP000290289">
    <property type="component" value="Chromosome 14"/>
</dbReference>
<evidence type="ECO:0000256" key="3">
    <source>
        <dbReference type="PROSITE-ProRule" id="PRU00649"/>
    </source>
</evidence>
<evidence type="ECO:0000256" key="4">
    <source>
        <dbReference type="SAM" id="Coils"/>
    </source>
</evidence>
<comment type="subcellular location">
    <subcellularLocation>
        <location evidence="1 3">Nucleus</location>
    </subcellularLocation>
</comment>
<evidence type="ECO:0000259" key="6">
    <source>
        <dbReference type="PROSITE" id="PS51319"/>
    </source>
</evidence>
<dbReference type="Pfam" id="PF08711">
    <property type="entry name" value="Med26"/>
    <property type="match status" value="1"/>
</dbReference>
<feature type="coiled-coil region" evidence="4">
    <location>
        <begin position="395"/>
        <end position="422"/>
    </location>
</feature>
<dbReference type="PANTHER" id="PTHR46554:SF2">
    <property type="entry name" value="TFIIS N-TERMINAL DOMAIN-CONTAINING PROTEIN"/>
    <property type="match status" value="1"/>
</dbReference>
<feature type="domain" description="TFIIS N-terminal" evidence="6">
    <location>
        <begin position="149"/>
        <end position="224"/>
    </location>
</feature>
<protein>
    <recommendedName>
        <fullName evidence="6">TFIIS N-terminal domain-containing protein</fullName>
    </recommendedName>
</protein>
<feature type="region of interest" description="Disordered" evidence="5">
    <location>
        <begin position="71"/>
        <end position="129"/>
    </location>
</feature>
<comment type="caution">
    <text evidence="7">The sequence shown here is derived from an EMBL/GenBank/DDBJ whole genome shotgun (WGS) entry which is preliminary data.</text>
</comment>
<keyword evidence="4" id="KW-0175">Coiled coil</keyword>
<dbReference type="InterPro" id="IPR003617">
    <property type="entry name" value="TFIIS/CRSP70_N_sub"/>
</dbReference>
<accession>A0A498I3U9</accession>
<dbReference type="InterPro" id="IPR017923">
    <property type="entry name" value="TFIIS_N"/>
</dbReference>
<reference evidence="7 8" key="1">
    <citation type="submission" date="2018-10" db="EMBL/GenBank/DDBJ databases">
        <title>A high-quality apple genome assembly.</title>
        <authorList>
            <person name="Hu J."/>
        </authorList>
    </citation>
    <scope>NUCLEOTIDE SEQUENCE [LARGE SCALE GENOMIC DNA]</scope>
    <source>
        <strain evidence="8">cv. HFTH1</strain>
        <tissue evidence="7">Young leaf</tissue>
    </source>
</reference>
<name>A0A498I3U9_MALDO</name>
<evidence type="ECO:0000256" key="2">
    <source>
        <dbReference type="ARBA" id="ARBA00023242"/>
    </source>
</evidence>
<dbReference type="CDD" id="cd00183">
    <property type="entry name" value="TFIIS_I"/>
    <property type="match status" value="1"/>
</dbReference>
<feature type="compositionally biased region" description="Acidic residues" evidence="5">
    <location>
        <begin position="78"/>
        <end position="87"/>
    </location>
</feature>
<dbReference type="PANTHER" id="PTHR46554">
    <property type="entry name" value="MEDIATOR OF RNA POLYMERASE II TRANSCRIPTION SUBUNIT 26A-RELATED"/>
    <property type="match status" value="1"/>
</dbReference>
<evidence type="ECO:0000256" key="5">
    <source>
        <dbReference type="SAM" id="MobiDB-lite"/>
    </source>
</evidence>
<feature type="compositionally biased region" description="Polar residues" evidence="5">
    <location>
        <begin position="307"/>
        <end position="317"/>
    </location>
</feature>
<dbReference type="InterPro" id="IPR035441">
    <property type="entry name" value="TFIIS/LEDGF_dom_sf"/>
</dbReference>
<dbReference type="SUPFAM" id="SSF47676">
    <property type="entry name" value="Conserved domain common to transcription factors TFIIS, elongin A, CRSP70"/>
    <property type="match status" value="1"/>
</dbReference>
<evidence type="ECO:0000256" key="1">
    <source>
        <dbReference type="ARBA" id="ARBA00004123"/>
    </source>
</evidence>